<dbReference type="Gene3D" id="3.10.450.50">
    <property type="match status" value="1"/>
</dbReference>
<dbReference type="GO" id="GO:0030638">
    <property type="term" value="P:polyketide metabolic process"/>
    <property type="evidence" value="ECO:0007669"/>
    <property type="project" value="InterPro"/>
</dbReference>
<evidence type="ECO:0008006" key="3">
    <source>
        <dbReference type="Google" id="ProtNLM"/>
    </source>
</evidence>
<dbReference type="Proteomes" id="UP001445335">
    <property type="component" value="Unassembled WGS sequence"/>
</dbReference>
<accession>A0AAW1RNG2</accession>
<dbReference type="SUPFAM" id="SSF54427">
    <property type="entry name" value="NTF2-like"/>
    <property type="match status" value="1"/>
</dbReference>
<gene>
    <name evidence="1" type="ORF">WJX81_000299</name>
</gene>
<sequence length="206" mass="23634">MTAQWQTLGGCHRALNARRDLQRIQQLSRNTLRRPRSALAYSLKDNIQDWRIKELVEVANQYFQDIWSKGDLNKADALLADDFVHNDAVWGRQQLVAGPKAFKRFVENVRLAYPDFSVRITEVGVCNTTRLFVHWQGEATNLGSYHDHKPSKHSSSISGINLMSFTEDRSQLKEVLVYRVPLAEDRSELGELGGDSLHELHLHQLQ</sequence>
<comment type="caution">
    <text evidence="1">The sequence shown here is derived from an EMBL/GenBank/DDBJ whole genome shotgun (WGS) entry which is preliminary data.</text>
</comment>
<organism evidence="1 2">
    <name type="scientific">Elliptochloris bilobata</name>
    <dbReference type="NCBI Taxonomy" id="381761"/>
    <lineage>
        <taxon>Eukaryota</taxon>
        <taxon>Viridiplantae</taxon>
        <taxon>Chlorophyta</taxon>
        <taxon>core chlorophytes</taxon>
        <taxon>Trebouxiophyceae</taxon>
        <taxon>Trebouxiophyceae incertae sedis</taxon>
        <taxon>Elliptochloris clade</taxon>
        <taxon>Elliptochloris</taxon>
    </lineage>
</organism>
<evidence type="ECO:0000313" key="2">
    <source>
        <dbReference type="Proteomes" id="UP001445335"/>
    </source>
</evidence>
<protein>
    <recommendedName>
        <fullName evidence="3">SnoaL-like domain-containing protein</fullName>
    </recommendedName>
</protein>
<dbReference type="Pfam" id="PF07366">
    <property type="entry name" value="SnoaL"/>
    <property type="match status" value="1"/>
</dbReference>
<dbReference type="InterPro" id="IPR009959">
    <property type="entry name" value="Cyclase_SnoaL-like"/>
</dbReference>
<dbReference type="InterPro" id="IPR032710">
    <property type="entry name" value="NTF2-like_dom_sf"/>
</dbReference>
<reference evidence="1 2" key="1">
    <citation type="journal article" date="2024" name="Nat. Commun.">
        <title>Phylogenomics reveals the evolutionary origins of lichenization in chlorophyte algae.</title>
        <authorList>
            <person name="Puginier C."/>
            <person name="Libourel C."/>
            <person name="Otte J."/>
            <person name="Skaloud P."/>
            <person name="Haon M."/>
            <person name="Grisel S."/>
            <person name="Petersen M."/>
            <person name="Berrin J.G."/>
            <person name="Delaux P.M."/>
            <person name="Dal Grande F."/>
            <person name="Keller J."/>
        </authorList>
    </citation>
    <scope>NUCLEOTIDE SEQUENCE [LARGE SCALE GENOMIC DNA]</scope>
    <source>
        <strain evidence="1 2">SAG 245.80</strain>
    </source>
</reference>
<proteinExistence type="predicted"/>
<dbReference type="AlphaFoldDB" id="A0AAW1RNG2"/>
<name>A0AAW1RNG2_9CHLO</name>
<evidence type="ECO:0000313" key="1">
    <source>
        <dbReference type="EMBL" id="KAK9835302.1"/>
    </source>
</evidence>
<dbReference type="EMBL" id="JALJOU010000028">
    <property type="protein sequence ID" value="KAK9835302.1"/>
    <property type="molecule type" value="Genomic_DNA"/>
</dbReference>
<keyword evidence="2" id="KW-1185">Reference proteome</keyword>